<evidence type="ECO:0000256" key="1">
    <source>
        <dbReference type="SAM" id="Phobius"/>
    </source>
</evidence>
<dbReference type="Proteomes" id="UP000599074">
    <property type="component" value="Unassembled WGS sequence"/>
</dbReference>
<feature type="transmembrane region" description="Helical" evidence="1">
    <location>
        <begin position="75"/>
        <end position="92"/>
    </location>
</feature>
<organism evidence="2 3">
    <name type="scientific">Planosporangium mesophilum</name>
    <dbReference type="NCBI Taxonomy" id="689768"/>
    <lineage>
        <taxon>Bacteria</taxon>
        <taxon>Bacillati</taxon>
        <taxon>Actinomycetota</taxon>
        <taxon>Actinomycetes</taxon>
        <taxon>Micromonosporales</taxon>
        <taxon>Micromonosporaceae</taxon>
        <taxon>Planosporangium</taxon>
    </lineage>
</organism>
<proteinExistence type="predicted"/>
<accession>A0A8J3TBL2</accession>
<feature type="transmembrane region" description="Helical" evidence="1">
    <location>
        <begin position="135"/>
        <end position="158"/>
    </location>
</feature>
<keyword evidence="1" id="KW-1133">Transmembrane helix</keyword>
<feature type="transmembrane region" description="Helical" evidence="1">
    <location>
        <begin position="164"/>
        <end position="186"/>
    </location>
</feature>
<keyword evidence="1" id="KW-0812">Transmembrane</keyword>
<keyword evidence="1" id="KW-0472">Membrane</keyword>
<gene>
    <name evidence="2" type="ORF">Pme01_37270</name>
</gene>
<name>A0A8J3TBL2_9ACTN</name>
<sequence length="189" mass="19245">MNHRPGVADRLDSLRRRTRRITPGTVLVRGGAFVFAAAALLVAVPAGVLVMPAAAVVLVAGAAGAALAPRTRLTTIVLLLAVVGWLAATTAYGEPVTLTRLVALSSLLYLTHTTTALAAVLPYDTIVAPSVLLRWLTRTVVVLAASAGFAVAAVLGVQAAGGRAYLGAAVVGVLLVAALAALLAMLRRR</sequence>
<keyword evidence="3" id="KW-1185">Reference proteome</keyword>
<comment type="caution">
    <text evidence="2">The sequence shown here is derived from an EMBL/GenBank/DDBJ whole genome shotgun (WGS) entry which is preliminary data.</text>
</comment>
<dbReference type="EMBL" id="BOON01000034">
    <property type="protein sequence ID" value="GII24130.1"/>
    <property type="molecule type" value="Genomic_DNA"/>
</dbReference>
<feature type="transmembrane region" description="Helical" evidence="1">
    <location>
        <begin position="21"/>
        <end position="43"/>
    </location>
</feature>
<feature type="transmembrane region" description="Helical" evidence="1">
    <location>
        <begin position="49"/>
        <end position="68"/>
    </location>
</feature>
<dbReference type="AlphaFoldDB" id="A0A8J3TBL2"/>
<protein>
    <submittedName>
        <fullName evidence="2">Uncharacterized protein</fullName>
    </submittedName>
</protein>
<reference evidence="2" key="1">
    <citation type="submission" date="2021-01" db="EMBL/GenBank/DDBJ databases">
        <title>Whole genome shotgun sequence of Planosporangium mesophilum NBRC 109066.</title>
        <authorList>
            <person name="Komaki H."/>
            <person name="Tamura T."/>
        </authorList>
    </citation>
    <scope>NUCLEOTIDE SEQUENCE</scope>
    <source>
        <strain evidence="2">NBRC 109066</strain>
    </source>
</reference>
<evidence type="ECO:0000313" key="2">
    <source>
        <dbReference type="EMBL" id="GII24130.1"/>
    </source>
</evidence>
<dbReference type="RefSeq" id="WP_168116296.1">
    <property type="nucleotide sequence ID" value="NZ_BOON01000034.1"/>
</dbReference>
<evidence type="ECO:0000313" key="3">
    <source>
        <dbReference type="Proteomes" id="UP000599074"/>
    </source>
</evidence>